<dbReference type="GO" id="GO:0006950">
    <property type="term" value="P:response to stress"/>
    <property type="evidence" value="ECO:0007669"/>
    <property type="project" value="TreeGrafter"/>
</dbReference>
<evidence type="ECO:0000256" key="1">
    <source>
        <dbReference type="SAM" id="MobiDB-lite"/>
    </source>
</evidence>
<gene>
    <name evidence="3" type="ORF">SAMN05444920_13632</name>
</gene>
<dbReference type="AlphaFoldDB" id="A0A1H6EZT7"/>
<name>A0A1H6EZT7_9ACTN</name>
<reference evidence="3 4" key="1">
    <citation type="submission" date="2016-10" db="EMBL/GenBank/DDBJ databases">
        <authorList>
            <person name="de Groot N.N."/>
        </authorList>
    </citation>
    <scope>NUCLEOTIDE SEQUENCE [LARGE SCALE GENOMIC DNA]</scope>
    <source>
        <strain evidence="3 4">CGMCC 4.7037</strain>
    </source>
</reference>
<dbReference type="OrthoDB" id="3526267at2"/>
<protein>
    <submittedName>
        <fullName evidence="3">DNA-binding transcriptional regulator, MarR family</fullName>
    </submittedName>
</protein>
<keyword evidence="3" id="KW-0238">DNA-binding</keyword>
<dbReference type="InterPro" id="IPR000835">
    <property type="entry name" value="HTH_MarR-typ"/>
</dbReference>
<dbReference type="InterPro" id="IPR039422">
    <property type="entry name" value="MarR/SlyA-like"/>
</dbReference>
<feature type="region of interest" description="Disordered" evidence="1">
    <location>
        <begin position="150"/>
        <end position="170"/>
    </location>
</feature>
<feature type="domain" description="HTH marR-type" evidence="2">
    <location>
        <begin position="1"/>
        <end position="144"/>
    </location>
</feature>
<keyword evidence="4" id="KW-1185">Reference proteome</keyword>
<organism evidence="3 4">
    <name type="scientific">Nonomuraea solani</name>
    <dbReference type="NCBI Taxonomy" id="1144553"/>
    <lineage>
        <taxon>Bacteria</taxon>
        <taxon>Bacillati</taxon>
        <taxon>Actinomycetota</taxon>
        <taxon>Actinomycetes</taxon>
        <taxon>Streptosporangiales</taxon>
        <taxon>Streptosporangiaceae</taxon>
        <taxon>Nonomuraea</taxon>
    </lineage>
</organism>
<dbReference type="PANTHER" id="PTHR33164:SF99">
    <property type="entry name" value="MARR FAMILY REGULATORY PROTEIN"/>
    <property type="match status" value="1"/>
</dbReference>
<dbReference type="Proteomes" id="UP000236732">
    <property type="component" value="Unassembled WGS sequence"/>
</dbReference>
<accession>A0A1H6EZT7</accession>
<dbReference type="InterPro" id="IPR036388">
    <property type="entry name" value="WH-like_DNA-bd_sf"/>
</dbReference>
<dbReference type="SUPFAM" id="SSF46785">
    <property type="entry name" value="Winged helix' DNA-binding domain"/>
    <property type="match status" value="1"/>
</dbReference>
<dbReference type="Pfam" id="PF12802">
    <property type="entry name" value="MarR_2"/>
    <property type="match status" value="1"/>
</dbReference>
<dbReference type="PROSITE" id="PS50995">
    <property type="entry name" value="HTH_MARR_2"/>
    <property type="match status" value="1"/>
</dbReference>
<dbReference type="SMART" id="SM00347">
    <property type="entry name" value="HTH_MARR"/>
    <property type="match status" value="1"/>
</dbReference>
<evidence type="ECO:0000313" key="3">
    <source>
        <dbReference type="EMBL" id="SEH03400.1"/>
    </source>
</evidence>
<evidence type="ECO:0000259" key="2">
    <source>
        <dbReference type="PROSITE" id="PS50995"/>
    </source>
</evidence>
<evidence type="ECO:0000313" key="4">
    <source>
        <dbReference type="Proteomes" id="UP000236732"/>
    </source>
</evidence>
<dbReference type="InterPro" id="IPR036390">
    <property type="entry name" value="WH_DNA-bd_sf"/>
</dbReference>
<feature type="compositionally biased region" description="Basic and acidic residues" evidence="1">
    <location>
        <begin position="154"/>
        <end position="170"/>
    </location>
</feature>
<dbReference type="RefSeq" id="WP_103964381.1">
    <property type="nucleotide sequence ID" value="NZ_FNVT01000036.1"/>
</dbReference>
<proteinExistence type="predicted"/>
<dbReference type="GO" id="GO:0003700">
    <property type="term" value="F:DNA-binding transcription factor activity"/>
    <property type="evidence" value="ECO:0007669"/>
    <property type="project" value="InterPro"/>
</dbReference>
<sequence>MVDGLGGLGEDEQRAWQGLLAVMLVGIPQVERTFRAHGLVHIEYGLLNALAGRPLRLSDLAAVGNVSISRLSHRVSKLVDRGYVRLRPDASDGRASVAEITDEGRAVIAAIAPHHARALREVLFDHLSPEQTVALADAMQVVGTKLGACLDGRPPGEDRAGDTTAPGRDH</sequence>
<dbReference type="EMBL" id="FNVT01000036">
    <property type="protein sequence ID" value="SEH03400.1"/>
    <property type="molecule type" value="Genomic_DNA"/>
</dbReference>
<dbReference type="GO" id="GO:0003677">
    <property type="term" value="F:DNA binding"/>
    <property type="evidence" value="ECO:0007669"/>
    <property type="project" value="UniProtKB-KW"/>
</dbReference>
<dbReference type="PANTHER" id="PTHR33164">
    <property type="entry name" value="TRANSCRIPTIONAL REGULATOR, MARR FAMILY"/>
    <property type="match status" value="1"/>
</dbReference>
<dbReference type="Gene3D" id="1.10.10.10">
    <property type="entry name" value="Winged helix-like DNA-binding domain superfamily/Winged helix DNA-binding domain"/>
    <property type="match status" value="1"/>
</dbReference>